<feature type="chain" id="PRO_5046934314" description="EfeO-type cupredoxin-like domain-containing protein" evidence="2">
    <location>
        <begin position="26"/>
        <end position="138"/>
    </location>
</feature>
<evidence type="ECO:0000256" key="1">
    <source>
        <dbReference type="ARBA" id="ARBA00004418"/>
    </source>
</evidence>
<comment type="caution">
    <text evidence="3">The sequence shown here is derived from an EMBL/GenBank/DDBJ whole genome shotgun (WGS) entry which is preliminary data.</text>
</comment>
<dbReference type="Gene3D" id="2.60.40.420">
    <property type="entry name" value="Cupredoxins - blue copper proteins"/>
    <property type="match status" value="1"/>
</dbReference>
<name>A0ABR7PW23_9BURK</name>
<dbReference type="SUPFAM" id="SSF49503">
    <property type="entry name" value="Cupredoxins"/>
    <property type="match status" value="1"/>
</dbReference>
<proteinExistence type="predicted"/>
<reference evidence="3 4" key="1">
    <citation type="submission" date="2019-09" db="EMBL/GenBank/DDBJ databases">
        <title>Paraburkholderia podalyriae sp. nov., A South African Podalyria-associated rhizobium.</title>
        <authorList>
            <person name="Mavima L."/>
            <person name="Beukes C.W."/>
            <person name="Palmer M."/>
            <person name="De Meyer S.E."/>
            <person name="James E.K."/>
            <person name="Maluk M."/>
            <person name="Avontuur J.R."/>
            <person name="Chan W.Y."/>
            <person name="Venter S.N."/>
            <person name="Steenkamp E.T."/>
        </authorList>
    </citation>
    <scope>NUCLEOTIDE SEQUENCE [LARGE SCALE GENOMIC DNA]</scope>
    <source>
        <strain evidence="3 4">WC7.3b</strain>
    </source>
</reference>
<evidence type="ECO:0000313" key="3">
    <source>
        <dbReference type="EMBL" id="MBC8750453.1"/>
    </source>
</evidence>
<dbReference type="InterPro" id="IPR008972">
    <property type="entry name" value="Cupredoxin"/>
</dbReference>
<evidence type="ECO:0000256" key="2">
    <source>
        <dbReference type="SAM" id="SignalP"/>
    </source>
</evidence>
<sequence length="138" mass="14970">MTDRYHAAFVLSAVVLGVAPLGSHADETIQVKLTDTTIQLDPGSAKAGRITFDVSNVANGKTEHELVVLKTDTDDSHLPIHKGQVTESKFKKMGEVEDVKQGASKRLSVKLAPGHYVLICNRHGHYEMGMHASLVVAR</sequence>
<organism evidence="3 4">
    <name type="scientific">Paraburkholderia podalyriae</name>
    <dbReference type="NCBI Taxonomy" id="1938811"/>
    <lineage>
        <taxon>Bacteria</taxon>
        <taxon>Pseudomonadati</taxon>
        <taxon>Pseudomonadota</taxon>
        <taxon>Betaproteobacteria</taxon>
        <taxon>Burkholderiales</taxon>
        <taxon>Burkholderiaceae</taxon>
        <taxon>Paraburkholderia</taxon>
    </lineage>
</organism>
<evidence type="ECO:0008006" key="5">
    <source>
        <dbReference type="Google" id="ProtNLM"/>
    </source>
</evidence>
<keyword evidence="4" id="KW-1185">Reference proteome</keyword>
<dbReference type="EMBL" id="VZQQ01000033">
    <property type="protein sequence ID" value="MBC8750453.1"/>
    <property type="molecule type" value="Genomic_DNA"/>
</dbReference>
<accession>A0ABR7PW23</accession>
<protein>
    <recommendedName>
        <fullName evidence="5">EfeO-type cupredoxin-like domain-containing protein</fullName>
    </recommendedName>
</protein>
<dbReference type="RefSeq" id="WP_187637397.1">
    <property type="nucleotide sequence ID" value="NZ_VZQQ01000033.1"/>
</dbReference>
<dbReference type="Proteomes" id="UP000736373">
    <property type="component" value="Unassembled WGS sequence"/>
</dbReference>
<keyword evidence="2" id="KW-0732">Signal</keyword>
<evidence type="ECO:0000313" key="4">
    <source>
        <dbReference type="Proteomes" id="UP000736373"/>
    </source>
</evidence>
<gene>
    <name evidence="3" type="ORF">F6X42_28850</name>
</gene>
<feature type="signal peptide" evidence="2">
    <location>
        <begin position="1"/>
        <end position="25"/>
    </location>
</feature>
<comment type="subcellular location">
    <subcellularLocation>
        <location evidence="1">Periplasm</location>
    </subcellularLocation>
</comment>